<reference evidence="9" key="1">
    <citation type="submission" date="2017-02" db="EMBL/GenBank/DDBJ databases">
        <title>Complete genome sequence of Cupriavidus necator strain NH9, a 3-chlorobenzoate degrader.</title>
        <authorList>
            <person name="Moriuchi R."/>
            <person name="Dohra H."/>
            <person name="Ogawa N."/>
        </authorList>
    </citation>
    <scope>NUCLEOTIDE SEQUENCE [LARGE SCALE GENOMIC DNA]</scope>
    <source>
        <strain evidence="9">NH9</strain>
    </source>
</reference>
<dbReference type="CDD" id="cd14014">
    <property type="entry name" value="STKc_PknB_like"/>
    <property type="match status" value="1"/>
</dbReference>
<dbReference type="InterPro" id="IPR035437">
    <property type="entry name" value="SNase_OB-fold_sf"/>
</dbReference>
<organism evidence="8 9">
    <name type="scientific">Cupriavidus necator</name>
    <name type="common">Alcaligenes eutrophus</name>
    <name type="synonym">Ralstonia eutropha</name>
    <dbReference type="NCBI Taxonomy" id="106590"/>
    <lineage>
        <taxon>Bacteria</taxon>
        <taxon>Pseudomonadati</taxon>
        <taxon>Pseudomonadota</taxon>
        <taxon>Betaproteobacteria</taxon>
        <taxon>Burkholderiales</taxon>
        <taxon>Burkholderiaceae</taxon>
        <taxon>Cupriavidus</taxon>
    </lineage>
</organism>
<evidence type="ECO:0000256" key="2">
    <source>
        <dbReference type="ARBA" id="ARBA00022741"/>
    </source>
</evidence>
<dbReference type="PANTHER" id="PTHR43289:SF6">
    <property type="entry name" value="SERINE_THREONINE-PROTEIN KINASE NEKL-3"/>
    <property type="match status" value="1"/>
</dbReference>
<dbReference type="SUPFAM" id="SSF56112">
    <property type="entry name" value="Protein kinase-like (PK-like)"/>
    <property type="match status" value="1"/>
</dbReference>
<dbReference type="AlphaFoldDB" id="A0A1U9UXY5"/>
<evidence type="ECO:0000256" key="6">
    <source>
        <dbReference type="SAM" id="Phobius"/>
    </source>
</evidence>
<evidence type="ECO:0000256" key="5">
    <source>
        <dbReference type="SAM" id="MobiDB-lite"/>
    </source>
</evidence>
<feature type="domain" description="Protein kinase" evidence="7">
    <location>
        <begin position="9"/>
        <end position="271"/>
    </location>
</feature>
<evidence type="ECO:0000313" key="9">
    <source>
        <dbReference type="Proteomes" id="UP000189627"/>
    </source>
</evidence>
<sequence length="569" mass="61256">MSVRQIGHYEIRTLLGRGGIGEVYGAFDTELERDVAIKTLRPELSLDKGFLDRFRAEATSLAKLNHPNITTLYALFKDGDTMCMVMELVHGNTLETILQRIGKFPVRDSLAVIIQAIMGLRYAHKMGVIHRDIKPSNLMLTESGTLKIMDFGIARIQGSQRLTQQGDVVGTLAYASPEQLRGHEGDGRSDLYSLATVLYELVSGRLPFNATSDYELIRAQVEAVPPSLALLCPDLDRGIENALMRALAKAPEERFDTVEDFGRALAALPLFADAPDIVREGVLQTYNTLDLQATRIAGVNTSTIQSVNTAANPDVNTVTRLRGHVDFAQRTTSAAAAPVPPPAATEPHTRPFAHPATYSTSGRPDSVLPRPRSRVLGLGATAAGLIIGAGILLMVLMRQPQPSPPSASSTTNVPHQISVPEPPAQEQPINLPPIALIPTPSAPASPSSPPRGQNGSNPPAQQARPDLEGKVAQVLDSGALIVSGKIVNLSSIRGEDGKPAQAMQRYLKGKGNQLQCFAKDKGFQCFADGEDIGEHAIRNGWARSRDGAPARYVTAEQEARRARVGVWAL</sequence>
<dbReference type="PANTHER" id="PTHR43289">
    <property type="entry name" value="MITOGEN-ACTIVATED PROTEIN KINASE KINASE KINASE 20-RELATED"/>
    <property type="match status" value="1"/>
</dbReference>
<keyword evidence="6" id="KW-1133">Transmembrane helix</keyword>
<keyword evidence="6" id="KW-0472">Membrane</keyword>
<keyword evidence="8" id="KW-0723">Serine/threonine-protein kinase</keyword>
<feature type="region of interest" description="Disordered" evidence="5">
    <location>
        <begin position="331"/>
        <end position="368"/>
    </location>
</feature>
<dbReference type="Gene3D" id="2.40.50.90">
    <property type="match status" value="1"/>
</dbReference>
<dbReference type="InterPro" id="IPR011009">
    <property type="entry name" value="Kinase-like_dom_sf"/>
</dbReference>
<feature type="compositionally biased region" description="Polar residues" evidence="5">
    <location>
        <begin position="451"/>
        <end position="460"/>
    </location>
</feature>
<dbReference type="Pfam" id="PF00069">
    <property type="entry name" value="Pkinase"/>
    <property type="match status" value="1"/>
</dbReference>
<evidence type="ECO:0000256" key="1">
    <source>
        <dbReference type="ARBA" id="ARBA00022679"/>
    </source>
</evidence>
<dbReference type="PROSITE" id="PS50011">
    <property type="entry name" value="PROTEIN_KINASE_DOM"/>
    <property type="match status" value="1"/>
</dbReference>
<dbReference type="OrthoDB" id="8971233at2"/>
<dbReference type="GO" id="GO:0004674">
    <property type="term" value="F:protein serine/threonine kinase activity"/>
    <property type="evidence" value="ECO:0007669"/>
    <property type="project" value="UniProtKB-KW"/>
</dbReference>
<evidence type="ECO:0000259" key="7">
    <source>
        <dbReference type="PROSITE" id="PS50011"/>
    </source>
</evidence>
<dbReference type="Proteomes" id="UP000189627">
    <property type="component" value="Chromosome 2"/>
</dbReference>
<dbReference type="Gene3D" id="1.10.510.10">
    <property type="entry name" value="Transferase(Phosphotransferase) domain 1"/>
    <property type="match status" value="1"/>
</dbReference>
<dbReference type="KEGG" id="cuh:BJN34_25745"/>
<dbReference type="PROSITE" id="PS00108">
    <property type="entry name" value="PROTEIN_KINASE_ST"/>
    <property type="match status" value="1"/>
</dbReference>
<evidence type="ECO:0000256" key="3">
    <source>
        <dbReference type="ARBA" id="ARBA00022777"/>
    </source>
</evidence>
<feature type="compositionally biased region" description="Pro residues" evidence="5">
    <location>
        <begin position="440"/>
        <end position="449"/>
    </location>
</feature>
<dbReference type="InterPro" id="IPR008271">
    <property type="entry name" value="Ser/Thr_kinase_AS"/>
</dbReference>
<keyword evidence="2" id="KW-0547">Nucleotide-binding</keyword>
<evidence type="ECO:0000256" key="4">
    <source>
        <dbReference type="ARBA" id="ARBA00022840"/>
    </source>
</evidence>
<protein>
    <submittedName>
        <fullName evidence="8">Serine/threonine protein kinase</fullName>
    </submittedName>
</protein>
<dbReference type="Gene3D" id="3.30.200.20">
    <property type="entry name" value="Phosphorylase Kinase, domain 1"/>
    <property type="match status" value="1"/>
</dbReference>
<dbReference type="GO" id="GO:0005524">
    <property type="term" value="F:ATP binding"/>
    <property type="evidence" value="ECO:0007669"/>
    <property type="project" value="UniProtKB-KW"/>
</dbReference>
<dbReference type="InterPro" id="IPR000719">
    <property type="entry name" value="Prot_kinase_dom"/>
</dbReference>
<gene>
    <name evidence="8" type="ORF">BJN34_25745</name>
</gene>
<evidence type="ECO:0000313" key="8">
    <source>
        <dbReference type="EMBL" id="AQV97267.1"/>
    </source>
</evidence>
<accession>A0A1U9UXY5</accession>
<keyword evidence="4" id="KW-0067">ATP-binding</keyword>
<feature type="region of interest" description="Disordered" evidence="5">
    <location>
        <begin position="400"/>
        <end position="465"/>
    </location>
</feature>
<name>A0A1U9UXY5_CUPNE</name>
<dbReference type="SMART" id="SM00220">
    <property type="entry name" value="S_TKc"/>
    <property type="match status" value="1"/>
</dbReference>
<dbReference type="RefSeq" id="WP_078199641.1">
    <property type="nucleotide sequence ID" value="NZ_CP017758.1"/>
</dbReference>
<feature type="transmembrane region" description="Helical" evidence="6">
    <location>
        <begin position="375"/>
        <end position="396"/>
    </location>
</feature>
<dbReference type="SUPFAM" id="SSF50199">
    <property type="entry name" value="Staphylococcal nuclease"/>
    <property type="match status" value="1"/>
</dbReference>
<dbReference type="EMBL" id="CP017758">
    <property type="protein sequence ID" value="AQV97267.1"/>
    <property type="molecule type" value="Genomic_DNA"/>
</dbReference>
<keyword evidence="1" id="KW-0808">Transferase</keyword>
<keyword evidence="6" id="KW-0812">Transmembrane</keyword>
<keyword evidence="3 8" id="KW-0418">Kinase</keyword>
<proteinExistence type="predicted"/>